<feature type="domain" description="DNA topoisomerase type IA zn finger" evidence="1">
    <location>
        <begin position="117"/>
        <end position="154"/>
    </location>
</feature>
<evidence type="ECO:0000313" key="3">
    <source>
        <dbReference type="Proteomes" id="UP000037600"/>
    </source>
</evidence>
<dbReference type="OrthoDB" id="6412825at2"/>
<proteinExistence type="predicted"/>
<dbReference type="PANTHER" id="PTHR42785">
    <property type="entry name" value="DNA TOPOISOMERASE, TYPE IA, CORE"/>
    <property type="match status" value="1"/>
</dbReference>
<evidence type="ECO:0000313" key="2">
    <source>
        <dbReference type="EMBL" id="KMT66087.1"/>
    </source>
</evidence>
<dbReference type="Gene3D" id="3.30.65.10">
    <property type="entry name" value="Bacterial Topoisomerase I, domain 1"/>
    <property type="match status" value="3"/>
</dbReference>
<dbReference type="PANTHER" id="PTHR42785:SF1">
    <property type="entry name" value="DNA TOPOISOMERASE"/>
    <property type="match status" value="1"/>
</dbReference>
<dbReference type="Proteomes" id="UP000037600">
    <property type="component" value="Unassembled WGS sequence"/>
</dbReference>
<dbReference type="GO" id="GO:0003917">
    <property type="term" value="F:DNA topoisomerase type I (single strand cut, ATP-independent) activity"/>
    <property type="evidence" value="ECO:0007669"/>
    <property type="project" value="InterPro"/>
</dbReference>
<dbReference type="InterPro" id="IPR000380">
    <property type="entry name" value="Topo_IA"/>
</dbReference>
<keyword evidence="3" id="KW-1185">Reference proteome</keyword>
<gene>
    <name evidence="2" type="ORF">XM47_06500</name>
</gene>
<dbReference type="Pfam" id="PF01396">
    <property type="entry name" value="Zn_ribbon_Top1"/>
    <property type="match status" value="3"/>
</dbReference>
<dbReference type="RefSeq" id="WP_048690911.1">
    <property type="nucleotide sequence ID" value="NZ_KQ130485.1"/>
</dbReference>
<dbReference type="STRING" id="1513271.XM47_06500"/>
<dbReference type="GO" id="GO:0005694">
    <property type="term" value="C:chromosome"/>
    <property type="evidence" value="ECO:0007669"/>
    <property type="project" value="InterPro"/>
</dbReference>
<accession>A0A0J8GTM2</accession>
<dbReference type="EMBL" id="LAZL01000007">
    <property type="protein sequence ID" value="KMT66087.1"/>
    <property type="molecule type" value="Genomic_DNA"/>
</dbReference>
<sequence length="192" mass="21846">MSDKKIDLFTAQQHALDKEFHTCPKCGQKLVFRSGKAGAFLGCEAYPNCDYIKPLHQHDKDDSDTRVIDDSECPKCHSLLAVKHGRYGLFIGCTAFPECDYIEHQNEDSQASQNHISCPKCSTGELVERLSRFGKKFFACSAYPKCEYALNFEPVEHKCPNCDWPVMMKKHLRGKDKLVCPQKKCKHQIDAV</sequence>
<comment type="caution">
    <text evidence="2">The sequence shown here is derived from an EMBL/GenBank/DDBJ whole genome shotgun (WGS) entry which is preliminary data.</text>
</comment>
<evidence type="ECO:0000259" key="1">
    <source>
        <dbReference type="Pfam" id="PF01396"/>
    </source>
</evidence>
<dbReference type="GO" id="GO:0003677">
    <property type="term" value="F:DNA binding"/>
    <property type="evidence" value="ECO:0007669"/>
    <property type="project" value="InterPro"/>
</dbReference>
<reference evidence="2 3" key="1">
    <citation type="submission" date="2015-04" db="EMBL/GenBank/DDBJ databases">
        <title>Draft Genome Sequence of the Novel Agar-Digesting Marine Bacterium Q1.</title>
        <authorList>
            <person name="Li Y."/>
            <person name="Li D."/>
            <person name="Chen G."/>
            <person name="Du Z."/>
        </authorList>
    </citation>
    <scope>NUCLEOTIDE SEQUENCE [LARGE SCALE GENOMIC DNA]</scope>
    <source>
        <strain evidence="2 3">Q1</strain>
    </source>
</reference>
<dbReference type="GO" id="GO:0006265">
    <property type="term" value="P:DNA topological change"/>
    <property type="evidence" value="ECO:0007669"/>
    <property type="project" value="InterPro"/>
</dbReference>
<protein>
    <submittedName>
        <fullName evidence="2">Cytochrome C551</fullName>
    </submittedName>
</protein>
<dbReference type="InterPro" id="IPR013498">
    <property type="entry name" value="Topo_IA_Znf"/>
</dbReference>
<organism evidence="2 3">
    <name type="scientific">Catenovulum maritimum</name>
    <dbReference type="NCBI Taxonomy" id="1513271"/>
    <lineage>
        <taxon>Bacteria</taxon>
        <taxon>Pseudomonadati</taxon>
        <taxon>Pseudomonadota</taxon>
        <taxon>Gammaproteobacteria</taxon>
        <taxon>Alteromonadales</taxon>
        <taxon>Alteromonadaceae</taxon>
        <taxon>Catenovulum</taxon>
    </lineage>
</organism>
<feature type="domain" description="DNA topoisomerase type IA zn finger" evidence="1">
    <location>
        <begin position="22"/>
        <end position="56"/>
    </location>
</feature>
<feature type="domain" description="DNA topoisomerase type IA zn finger" evidence="1">
    <location>
        <begin position="71"/>
        <end position="104"/>
    </location>
</feature>
<dbReference type="SUPFAM" id="SSF57783">
    <property type="entry name" value="Zinc beta-ribbon"/>
    <property type="match status" value="3"/>
</dbReference>
<dbReference type="AlphaFoldDB" id="A0A0J8GTM2"/>
<name>A0A0J8GTM2_9ALTE</name>